<reference evidence="1 2" key="1">
    <citation type="submission" date="2021-02" db="EMBL/GenBank/DDBJ databases">
        <title>Complete genome of Desulfoluna sp. strain ASN36.</title>
        <authorList>
            <person name="Takahashi A."/>
            <person name="Kojima H."/>
            <person name="Fukui M."/>
        </authorList>
    </citation>
    <scope>NUCLEOTIDE SEQUENCE [LARGE SCALE GENOMIC DNA]</scope>
    <source>
        <strain evidence="1 2">ASN36</strain>
    </source>
</reference>
<organism evidence="1 2">
    <name type="scientific">Desulfoluna limicola</name>
    <dbReference type="NCBI Taxonomy" id="2810562"/>
    <lineage>
        <taxon>Bacteria</taxon>
        <taxon>Pseudomonadati</taxon>
        <taxon>Thermodesulfobacteriota</taxon>
        <taxon>Desulfobacteria</taxon>
        <taxon>Desulfobacterales</taxon>
        <taxon>Desulfolunaceae</taxon>
        <taxon>Desulfoluna</taxon>
    </lineage>
</organism>
<dbReference type="Proteomes" id="UP001320148">
    <property type="component" value="Chromosome"/>
</dbReference>
<dbReference type="SUPFAM" id="SSF89360">
    <property type="entry name" value="HesB-like domain"/>
    <property type="match status" value="1"/>
</dbReference>
<proteinExistence type="predicted"/>
<evidence type="ECO:0008006" key="3">
    <source>
        <dbReference type="Google" id="ProtNLM"/>
    </source>
</evidence>
<dbReference type="NCBIfam" id="NF038090">
    <property type="entry name" value="IscA_HesB_Se"/>
    <property type="match status" value="1"/>
</dbReference>
<name>A0ABM7PDQ5_9BACT</name>
<dbReference type="EMBL" id="AP024488">
    <property type="protein sequence ID" value="BCS95661.1"/>
    <property type="molecule type" value="Genomic_DNA"/>
</dbReference>
<sequence>MFTVTDAAQKEIAKFFENRTPAPIRVFLNSSGCGGPSLAMAVDERKEGDSHYLVAGMEYVIETNFLNQAQPLVVDFKEIGFSISSSLKLESGCSSCGSHGSCCS</sequence>
<gene>
    <name evidence="1" type="ORF">DSLASN_12930</name>
</gene>
<accession>A0ABM7PDQ5</accession>
<evidence type="ECO:0000313" key="2">
    <source>
        <dbReference type="Proteomes" id="UP001320148"/>
    </source>
</evidence>
<dbReference type="Gene3D" id="2.60.300.12">
    <property type="entry name" value="HesB-like domain"/>
    <property type="match status" value="1"/>
</dbReference>
<dbReference type="RefSeq" id="WP_236891941.1">
    <property type="nucleotide sequence ID" value="NZ_AP024488.1"/>
</dbReference>
<protein>
    <recommendedName>
        <fullName evidence="3">Adhesin</fullName>
    </recommendedName>
</protein>
<evidence type="ECO:0000313" key="1">
    <source>
        <dbReference type="EMBL" id="BCS95661.1"/>
    </source>
</evidence>
<dbReference type="InterPro" id="IPR035903">
    <property type="entry name" value="HesB-like_dom_sf"/>
</dbReference>
<keyword evidence="2" id="KW-1185">Reference proteome</keyword>